<organism evidence="9">
    <name type="scientific">marine sediment metagenome</name>
    <dbReference type="NCBI Taxonomy" id="412755"/>
    <lineage>
        <taxon>unclassified sequences</taxon>
        <taxon>metagenomes</taxon>
        <taxon>ecological metagenomes</taxon>
    </lineage>
</organism>
<keyword evidence="6 7" id="KW-0472">Membrane</keyword>
<feature type="transmembrane region" description="Helical" evidence="7">
    <location>
        <begin position="275"/>
        <end position="297"/>
    </location>
</feature>
<dbReference type="GO" id="GO:0022857">
    <property type="term" value="F:transmembrane transporter activity"/>
    <property type="evidence" value="ECO:0007669"/>
    <property type="project" value="TreeGrafter"/>
</dbReference>
<protein>
    <recommendedName>
        <fullName evidence="8">TRAP C4-dicarboxylate transport system permease DctM subunit domain-containing protein</fullName>
    </recommendedName>
</protein>
<feature type="transmembrane region" description="Helical" evidence="7">
    <location>
        <begin position="403"/>
        <end position="429"/>
    </location>
</feature>
<keyword evidence="2" id="KW-1003">Cell membrane</keyword>
<sequence>MIIFLALFGTLLVLLFIGVPVGFAMIGASLAVLASTRGVDSIPYEMLAQRTLYGVNSFTLLAIPAFLLIGRLMNASGISDRVFNIARSLVGHLRGGLGHVNVLSSMIFAGMSGSAVADAGGLGPLQMRAMERDGYDRGFSAAVTASSATIGPIIPPSIPAVIYGALANVSIAAVFLGSILPGILMGLGLMALVAYLSHKRGYPVAQRATLRQIAAACMSGFLPILTPVIIIAGILSGVFTPTEASAIAVVYCTLIAFFVYGTISVREFWVICKETAVDTAALLIIIAGSALYAWVLARYQVTSQIIEYLGANIDNKYVLLALLNVFILLIGCFIDSVPALFLLTPILTPLVVSYGIDPVHFGVMMIFNLMIGLITPPVGTVLFTVQRVADIPFGTLVKEILPFYIPLFAMLIAITFVPWLVLAVPNLLLN</sequence>
<dbReference type="EMBL" id="LAZR01000398">
    <property type="protein sequence ID" value="KKN70732.1"/>
    <property type="molecule type" value="Genomic_DNA"/>
</dbReference>
<evidence type="ECO:0000256" key="7">
    <source>
        <dbReference type="SAM" id="Phobius"/>
    </source>
</evidence>
<evidence type="ECO:0000256" key="1">
    <source>
        <dbReference type="ARBA" id="ARBA00004429"/>
    </source>
</evidence>
<dbReference type="AlphaFoldDB" id="A0A0F9T708"/>
<dbReference type="PIRSF" id="PIRSF006066">
    <property type="entry name" value="HI0050"/>
    <property type="match status" value="1"/>
</dbReference>
<evidence type="ECO:0000256" key="3">
    <source>
        <dbReference type="ARBA" id="ARBA00022519"/>
    </source>
</evidence>
<feature type="transmembrane region" description="Helical" evidence="7">
    <location>
        <begin position="359"/>
        <end position="383"/>
    </location>
</feature>
<dbReference type="PANTHER" id="PTHR33362">
    <property type="entry name" value="SIALIC ACID TRAP TRANSPORTER PERMEASE PROTEIN SIAT-RELATED"/>
    <property type="match status" value="1"/>
</dbReference>
<evidence type="ECO:0000256" key="6">
    <source>
        <dbReference type="ARBA" id="ARBA00023136"/>
    </source>
</evidence>
<evidence type="ECO:0000256" key="4">
    <source>
        <dbReference type="ARBA" id="ARBA00022692"/>
    </source>
</evidence>
<proteinExistence type="predicted"/>
<keyword evidence="3" id="KW-0997">Cell inner membrane</keyword>
<feature type="transmembrane region" description="Helical" evidence="7">
    <location>
        <begin position="160"/>
        <end position="193"/>
    </location>
</feature>
<dbReference type="InterPro" id="IPR010656">
    <property type="entry name" value="DctM"/>
</dbReference>
<feature type="transmembrane region" description="Helical" evidence="7">
    <location>
        <begin position="317"/>
        <end position="347"/>
    </location>
</feature>
<dbReference type="Pfam" id="PF06808">
    <property type="entry name" value="DctM"/>
    <property type="match status" value="1"/>
</dbReference>
<feature type="transmembrane region" description="Helical" evidence="7">
    <location>
        <begin position="213"/>
        <end position="238"/>
    </location>
</feature>
<reference evidence="9" key="1">
    <citation type="journal article" date="2015" name="Nature">
        <title>Complex archaea that bridge the gap between prokaryotes and eukaryotes.</title>
        <authorList>
            <person name="Spang A."/>
            <person name="Saw J.H."/>
            <person name="Jorgensen S.L."/>
            <person name="Zaremba-Niedzwiedzka K."/>
            <person name="Martijn J."/>
            <person name="Lind A.E."/>
            <person name="van Eijk R."/>
            <person name="Schleper C."/>
            <person name="Guy L."/>
            <person name="Ettema T.J."/>
        </authorList>
    </citation>
    <scope>NUCLEOTIDE SEQUENCE</scope>
</reference>
<accession>A0A0F9T708</accession>
<dbReference type="PANTHER" id="PTHR33362:SF3">
    <property type="entry name" value="SIALIC ACID TRAP TRANSPORTER PERMEASE PROTEIN SIAT"/>
    <property type="match status" value="1"/>
</dbReference>
<feature type="transmembrane region" description="Helical" evidence="7">
    <location>
        <begin position="244"/>
        <end position="263"/>
    </location>
</feature>
<feature type="domain" description="TRAP C4-dicarboxylate transport system permease DctM subunit" evidence="8">
    <location>
        <begin position="8"/>
        <end position="420"/>
    </location>
</feature>
<dbReference type="InterPro" id="IPR004681">
    <property type="entry name" value="TRAP_DctM"/>
</dbReference>
<evidence type="ECO:0000259" key="8">
    <source>
        <dbReference type="Pfam" id="PF06808"/>
    </source>
</evidence>
<feature type="transmembrane region" description="Helical" evidence="7">
    <location>
        <begin position="135"/>
        <end position="154"/>
    </location>
</feature>
<feature type="transmembrane region" description="Helical" evidence="7">
    <location>
        <begin position="50"/>
        <end position="69"/>
    </location>
</feature>
<keyword evidence="5 7" id="KW-1133">Transmembrane helix</keyword>
<evidence type="ECO:0000256" key="5">
    <source>
        <dbReference type="ARBA" id="ARBA00022989"/>
    </source>
</evidence>
<evidence type="ECO:0000256" key="2">
    <source>
        <dbReference type="ARBA" id="ARBA00022475"/>
    </source>
</evidence>
<dbReference type="NCBIfam" id="TIGR00786">
    <property type="entry name" value="dctM"/>
    <property type="match status" value="1"/>
</dbReference>
<evidence type="ECO:0000313" key="9">
    <source>
        <dbReference type="EMBL" id="KKN70732.1"/>
    </source>
</evidence>
<comment type="subcellular location">
    <subcellularLocation>
        <location evidence="1">Cell inner membrane</location>
        <topology evidence="1">Multi-pass membrane protein</topology>
    </subcellularLocation>
</comment>
<name>A0A0F9T708_9ZZZZ</name>
<gene>
    <name evidence="9" type="ORF">LCGC14_0428020</name>
</gene>
<dbReference type="GO" id="GO:0005886">
    <property type="term" value="C:plasma membrane"/>
    <property type="evidence" value="ECO:0007669"/>
    <property type="project" value="UniProtKB-SubCell"/>
</dbReference>
<keyword evidence="4 7" id="KW-0812">Transmembrane</keyword>
<comment type="caution">
    <text evidence="9">The sequence shown here is derived from an EMBL/GenBank/DDBJ whole genome shotgun (WGS) entry which is preliminary data.</text>
</comment>